<evidence type="ECO:0000256" key="6">
    <source>
        <dbReference type="ARBA" id="ARBA00023049"/>
    </source>
</evidence>
<feature type="domain" description="Peptidase M14" evidence="8">
    <location>
        <begin position="7"/>
        <end position="269"/>
    </location>
</feature>
<name>A0A5B7SMA1_9FLAO</name>
<evidence type="ECO:0000256" key="7">
    <source>
        <dbReference type="PROSITE-ProRule" id="PRU01379"/>
    </source>
</evidence>
<reference evidence="9 10" key="1">
    <citation type="submission" date="2019-05" db="EMBL/GenBank/DDBJ databases">
        <title>Genome sequencing of F202Z8.</title>
        <authorList>
            <person name="Kwon Y.M."/>
        </authorList>
    </citation>
    <scope>NUCLEOTIDE SEQUENCE [LARGE SCALE GENOMIC DNA]</scope>
    <source>
        <strain evidence="9 10">F202Z8</strain>
    </source>
</reference>
<dbReference type="AlphaFoldDB" id="A0A5B7SMA1"/>
<evidence type="ECO:0000256" key="3">
    <source>
        <dbReference type="ARBA" id="ARBA00022670"/>
    </source>
</evidence>
<evidence type="ECO:0000313" key="9">
    <source>
        <dbReference type="EMBL" id="QCW99794.1"/>
    </source>
</evidence>
<proteinExistence type="inferred from homology"/>
<keyword evidence="3" id="KW-0645">Protease</keyword>
<dbReference type="PANTHER" id="PTHR11705:SF143">
    <property type="entry name" value="SLL0236 PROTEIN"/>
    <property type="match status" value="1"/>
</dbReference>
<dbReference type="RefSeq" id="WP_138852146.1">
    <property type="nucleotide sequence ID" value="NZ_CP040710.1"/>
</dbReference>
<keyword evidence="10" id="KW-1185">Reference proteome</keyword>
<protein>
    <submittedName>
        <fullName evidence="9">Peptidase M14</fullName>
    </submittedName>
</protein>
<dbReference type="GO" id="GO:0005615">
    <property type="term" value="C:extracellular space"/>
    <property type="evidence" value="ECO:0007669"/>
    <property type="project" value="TreeGrafter"/>
</dbReference>
<dbReference type="SUPFAM" id="SSF53187">
    <property type="entry name" value="Zn-dependent exopeptidases"/>
    <property type="match status" value="1"/>
</dbReference>
<evidence type="ECO:0000256" key="4">
    <source>
        <dbReference type="ARBA" id="ARBA00022801"/>
    </source>
</evidence>
<comment type="similarity">
    <text evidence="2 7">Belongs to the peptidase M14 family.</text>
</comment>
<dbReference type="Gene3D" id="3.40.630.10">
    <property type="entry name" value="Zn peptidases"/>
    <property type="match status" value="1"/>
</dbReference>
<dbReference type="GO" id="GO:0004181">
    <property type="term" value="F:metallocarboxypeptidase activity"/>
    <property type="evidence" value="ECO:0007669"/>
    <property type="project" value="InterPro"/>
</dbReference>
<dbReference type="KEGG" id="asag:FGM00_06660"/>
<evidence type="ECO:0000313" key="10">
    <source>
        <dbReference type="Proteomes" id="UP000310017"/>
    </source>
</evidence>
<dbReference type="OrthoDB" id="1119199at2"/>
<accession>A0A5B7SMA1</accession>
<evidence type="ECO:0000256" key="5">
    <source>
        <dbReference type="ARBA" id="ARBA00022833"/>
    </source>
</evidence>
<dbReference type="GO" id="GO:0008270">
    <property type="term" value="F:zinc ion binding"/>
    <property type="evidence" value="ECO:0007669"/>
    <property type="project" value="InterPro"/>
</dbReference>
<dbReference type="PROSITE" id="PS52035">
    <property type="entry name" value="PEPTIDASE_M14"/>
    <property type="match status" value="1"/>
</dbReference>
<sequence length="370" mass="42049">MSFFTSEYPNFKEKYISGRYITHEHITPLLNQLKGVFEVTEVGKSVEGSPIECVHFGKGKHKILMWSQMHGNESTTTKAVFDFLKFMDSGNQLASKILESCSIRIIPMLNPDGALAYTRSNTNEIDLNRDAQKLSQPESKVLRNVYNRFQPDFCFNLHDQRTMYNVGDSAQPATVSFLAPAMDAQRSIPTTRGKSMRLIVAMNRRLQQLIPNQIGRYDDGFNSNCVGDTFQMLGTPTVLFEAGHFPNDYERERTRECIFIALTSALEVIADDSLMDYGEAEYFEIPENGKRFFDVLIQNANHLNAAYDPGVSLGIRFDESLVKDTIQFESKLDSVFGSDYFLGHQTFDCADPESFRKLQKDLHLMRLLGS</sequence>
<evidence type="ECO:0000256" key="1">
    <source>
        <dbReference type="ARBA" id="ARBA00001947"/>
    </source>
</evidence>
<dbReference type="EMBL" id="CP040710">
    <property type="protein sequence ID" value="QCW99794.1"/>
    <property type="molecule type" value="Genomic_DNA"/>
</dbReference>
<gene>
    <name evidence="9" type="ORF">FGM00_06660</name>
</gene>
<keyword evidence="5" id="KW-0862">Zinc</keyword>
<organism evidence="9 10">
    <name type="scientific">Aggregatimonas sangjinii</name>
    <dbReference type="NCBI Taxonomy" id="2583587"/>
    <lineage>
        <taxon>Bacteria</taxon>
        <taxon>Pseudomonadati</taxon>
        <taxon>Bacteroidota</taxon>
        <taxon>Flavobacteriia</taxon>
        <taxon>Flavobacteriales</taxon>
        <taxon>Flavobacteriaceae</taxon>
        <taxon>Aggregatimonas</taxon>
    </lineage>
</organism>
<dbReference type="PANTHER" id="PTHR11705">
    <property type="entry name" value="PROTEASE FAMILY M14 CARBOXYPEPTIDASE A,B"/>
    <property type="match status" value="1"/>
</dbReference>
<evidence type="ECO:0000256" key="2">
    <source>
        <dbReference type="ARBA" id="ARBA00005988"/>
    </source>
</evidence>
<comment type="cofactor">
    <cofactor evidence="1">
        <name>Zn(2+)</name>
        <dbReference type="ChEBI" id="CHEBI:29105"/>
    </cofactor>
</comment>
<dbReference type="InterPro" id="IPR000834">
    <property type="entry name" value="Peptidase_M14"/>
</dbReference>
<dbReference type="Proteomes" id="UP000310017">
    <property type="component" value="Chromosome"/>
</dbReference>
<keyword evidence="4" id="KW-0378">Hydrolase</keyword>
<comment type="caution">
    <text evidence="7">Lacks conserved residue(s) required for the propagation of feature annotation.</text>
</comment>
<dbReference type="Pfam" id="PF00246">
    <property type="entry name" value="Peptidase_M14"/>
    <property type="match status" value="1"/>
</dbReference>
<keyword evidence="6" id="KW-0482">Metalloprotease</keyword>
<dbReference type="CDD" id="cd06239">
    <property type="entry name" value="M14-like"/>
    <property type="match status" value="1"/>
</dbReference>
<evidence type="ECO:0000259" key="8">
    <source>
        <dbReference type="PROSITE" id="PS52035"/>
    </source>
</evidence>
<dbReference type="GO" id="GO:0006508">
    <property type="term" value="P:proteolysis"/>
    <property type="evidence" value="ECO:0007669"/>
    <property type="project" value="UniProtKB-KW"/>
</dbReference>